<dbReference type="Pfam" id="PF01494">
    <property type="entry name" value="FAD_binding_3"/>
    <property type="match status" value="1"/>
</dbReference>
<dbReference type="InterPro" id="IPR050631">
    <property type="entry name" value="PheA/TfdB_FAD_monoxygenase"/>
</dbReference>
<protein>
    <submittedName>
        <fullName evidence="5">FAD-dependent monooxygenase</fullName>
    </submittedName>
</protein>
<dbReference type="Gene3D" id="3.50.50.60">
    <property type="entry name" value="FAD/NAD(P)-binding domain"/>
    <property type="match status" value="1"/>
</dbReference>
<keyword evidence="5" id="KW-0503">Monooxygenase</keyword>
<sequence>MKIVVVGGGPAGLYFSILARLRSGGQDEIVLAERNAPGTASGFAVTLGEDILDELYRTDPLGAERVRSAAHVWDSQVVEVSGRAVHLGGRYGYSIGRARLLEVLAERARQVGVKLEFDTAVAADGDVAADPLTADADVVVAADGVSSALRAARSDAFGTRIAHGRNRYVWFGTSKPFRPFTFAFEKTHAGWIWFHAYPAADCVSTCIVECTPETWTGLGLDTAAPDEAMRMLEQIFARSLDGHALIAPPGMGSSPWLQFREVRNMSWRDGNVVLAGDAAHTTHFAIGSGTVLAVADSIALAEELYPRGTRGTTDVEAALAGYDARRRAAMAPVQRMARASMEWFETVPERLENADDALAFSWSLLDRRNDQGRINERLHRATQVEAVRQLRRRLTDARRVRRALARGEITPREALQRCAAARPRVRARRTAQTRSPASPRARNECVRP</sequence>
<evidence type="ECO:0000256" key="1">
    <source>
        <dbReference type="ARBA" id="ARBA00023002"/>
    </source>
</evidence>
<reference evidence="5 6" key="1">
    <citation type="submission" date="2024-03" db="EMBL/GenBank/DDBJ databases">
        <title>Draft genome sequence of Pseudonocardia sp. DW16-2.</title>
        <authorList>
            <person name="Duangmal K."/>
        </authorList>
    </citation>
    <scope>NUCLEOTIDE SEQUENCE [LARGE SCALE GENOMIC DNA]</scope>
    <source>
        <strain evidence="5 6">DW16-2</strain>
    </source>
</reference>
<dbReference type="InterPro" id="IPR036188">
    <property type="entry name" value="FAD/NAD-bd_sf"/>
</dbReference>
<evidence type="ECO:0000256" key="3">
    <source>
        <dbReference type="SAM" id="MobiDB-lite"/>
    </source>
</evidence>
<dbReference type="Proteomes" id="UP001364211">
    <property type="component" value="Unassembled WGS sequence"/>
</dbReference>
<dbReference type="PANTHER" id="PTHR43476:SF4">
    <property type="entry name" value="BLR0106 PROTEIN"/>
    <property type="match status" value="1"/>
</dbReference>
<dbReference type="RefSeq" id="WP_340286116.1">
    <property type="nucleotide sequence ID" value="NZ_JBBJUP010000002.1"/>
</dbReference>
<dbReference type="SUPFAM" id="SSF51905">
    <property type="entry name" value="FAD/NAD(P)-binding domain"/>
    <property type="match status" value="1"/>
</dbReference>
<gene>
    <name evidence="5" type="ORF">WJX68_03585</name>
</gene>
<dbReference type="PANTHER" id="PTHR43476">
    <property type="entry name" value="3-(3-HYDROXY-PHENYL)PROPIONATE/3-HYDROXYCINNAMIC ACID HYDROXYLASE"/>
    <property type="match status" value="1"/>
</dbReference>
<dbReference type="Gene3D" id="3.30.9.20">
    <property type="match status" value="1"/>
</dbReference>
<accession>A0ABU8T220</accession>
<feature type="domain" description="FAD-binding" evidence="4">
    <location>
        <begin position="2"/>
        <end position="331"/>
    </location>
</feature>
<keyword evidence="1" id="KW-0560">Oxidoreductase</keyword>
<dbReference type="EMBL" id="JBBJUP010000002">
    <property type="protein sequence ID" value="MEJ8278004.1"/>
    <property type="molecule type" value="Genomic_DNA"/>
</dbReference>
<dbReference type="InterPro" id="IPR002938">
    <property type="entry name" value="FAD-bd"/>
</dbReference>
<comment type="caution">
    <text evidence="5">The sequence shown here is derived from an EMBL/GenBank/DDBJ whole genome shotgun (WGS) entry which is preliminary data.</text>
</comment>
<evidence type="ECO:0000313" key="6">
    <source>
        <dbReference type="Proteomes" id="UP001364211"/>
    </source>
</evidence>
<evidence type="ECO:0000259" key="4">
    <source>
        <dbReference type="Pfam" id="PF01494"/>
    </source>
</evidence>
<feature type="region of interest" description="Disordered" evidence="3">
    <location>
        <begin position="419"/>
        <end position="448"/>
    </location>
</feature>
<keyword evidence="2" id="KW-0520">NAD</keyword>
<evidence type="ECO:0000313" key="5">
    <source>
        <dbReference type="EMBL" id="MEJ8278004.1"/>
    </source>
</evidence>
<keyword evidence="6" id="KW-1185">Reference proteome</keyword>
<organism evidence="5 6">
    <name type="scientific">Pseudonocardia spirodelae</name>
    <dbReference type="NCBI Taxonomy" id="3133431"/>
    <lineage>
        <taxon>Bacteria</taxon>
        <taxon>Bacillati</taxon>
        <taxon>Actinomycetota</taxon>
        <taxon>Actinomycetes</taxon>
        <taxon>Pseudonocardiales</taxon>
        <taxon>Pseudonocardiaceae</taxon>
        <taxon>Pseudonocardia</taxon>
    </lineage>
</organism>
<evidence type="ECO:0000256" key="2">
    <source>
        <dbReference type="ARBA" id="ARBA00023027"/>
    </source>
</evidence>
<dbReference type="PRINTS" id="PR00420">
    <property type="entry name" value="RNGMNOXGNASE"/>
</dbReference>
<name>A0ABU8T220_9PSEU</name>
<proteinExistence type="predicted"/>
<dbReference type="GO" id="GO:0004497">
    <property type="term" value="F:monooxygenase activity"/>
    <property type="evidence" value="ECO:0007669"/>
    <property type="project" value="UniProtKB-KW"/>
</dbReference>